<keyword evidence="6" id="KW-0418">Kinase</keyword>
<dbReference type="OrthoDB" id="9765274at2"/>
<comment type="catalytic activity">
    <reaction evidence="1">
        <text>ATP + protein L-histidine = ADP + protein N-phospho-L-histidine.</text>
        <dbReference type="EC" id="2.7.13.3"/>
    </reaction>
</comment>
<dbReference type="PANTHER" id="PTHR43065:SF10">
    <property type="entry name" value="PEROXIDE STRESS-ACTIVATED HISTIDINE KINASE MAK3"/>
    <property type="match status" value="1"/>
</dbReference>
<sequence length="574" mass="62525">MASLFVIQGADQGKRFEFKTSPVPLGRDNSNAIRLHDTEVSRRHAEIRLEDELYRIVDLGSANGTFVNGHLVDQAPLHTGDRLQLGQTVMLYNEGALGAKRDLTARVDLLSKSSPEDRSAILRSIPSDEGSRVLQQPDGAAGWLRDRLTNLSVMYRATQAVSHILDIDSLLPQVLELVFESIGADRGAILLKEGGDDLVPKAVRWRLPEDSDERMTISRTIIDYVLEQGQGVITTDAPGDKRFSPAQSIVDYRIREAICVPVQGRHTTLGVLYADIQSDGGLALAASGKGGRRGKFSQDQLTLMVAIGHQAGLAIENTTFYNDKIHAERLAAVGQTIATLSHHIKNILQGIRGGSYLIDLGLNEKDEAIVRRGWTIVEKNQTKIYNLVMDMLSFSKDREPALEAADLNETVADVIELMQSRADELGVRLEWTPCASIPKILIDPDGVHRAVLNIVTNAIDASEGASDACVVVSTEWTADAPTVRIRVKDNGPGIDEADVPGIFQIFCSTKGSRGTGLGLPVSQKIIREHGGSISVTSQMGQGATFLIDLPATRRSDQKESDEPMDLDEPMDSDD</sequence>
<dbReference type="SMART" id="SM00065">
    <property type="entry name" value="GAF"/>
    <property type="match status" value="1"/>
</dbReference>
<keyword evidence="13" id="KW-1185">Reference proteome</keyword>
<keyword evidence="3" id="KW-0597">Phosphoprotein</keyword>
<dbReference type="GO" id="GO:0005524">
    <property type="term" value="F:ATP binding"/>
    <property type="evidence" value="ECO:0007669"/>
    <property type="project" value="UniProtKB-KW"/>
</dbReference>
<dbReference type="InterPro" id="IPR004358">
    <property type="entry name" value="Sig_transdc_His_kin-like_C"/>
</dbReference>
<dbReference type="SMART" id="SM00240">
    <property type="entry name" value="FHA"/>
    <property type="match status" value="1"/>
</dbReference>
<gene>
    <name evidence="12" type="primary">zraS_6</name>
    <name evidence="12" type="ORF">BSF38_02452</name>
</gene>
<dbReference type="Gene3D" id="3.30.565.10">
    <property type="entry name" value="Histidine kinase-like ATPase, C-terminal domain"/>
    <property type="match status" value="1"/>
</dbReference>
<dbReference type="PROSITE" id="PS50109">
    <property type="entry name" value="HIS_KIN"/>
    <property type="match status" value="1"/>
</dbReference>
<dbReference type="Pfam" id="PF01590">
    <property type="entry name" value="GAF"/>
    <property type="match status" value="1"/>
</dbReference>
<evidence type="ECO:0000313" key="12">
    <source>
        <dbReference type="EMBL" id="APW60955.1"/>
    </source>
</evidence>
<feature type="compositionally biased region" description="Basic and acidic residues" evidence="9">
    <location>
        <begin position="551"/>
        <end position="561"/>
    </location>
</feature>
<proteinExistence type="predicted"/>
<keyword evidence="4 12" id="KW-0808">Transferase</keyword>
<evidence type="ECO:0000256" key="2">
    <source>
        <dbReference type="ARBA" id="ARBA00012438"/>
    </source>
</evidence>
<dbReference type="InterPro" id="IPR000253">
    <property type="entry name" value="FHA_dom"/>
</dbReference>
<dbReference type="InterPro" id="IPR029016">
    <property type="entry name" value="GAF-like_dom_sf"/>
</dbReference>
<dbReference type="SMART" id="SM00387">
    <property type="entry name" value="HATPase_c"/>
    <property type="match status" value="1"/>
</dbReference>
<feature type="domain" description="FHA" evidence="10">
    <location>
        <begin position="23"/>
        <end position="72"/>
    </location>
</feature>
<accession>A0A1U7CPT5</accession>
<organism evidence="12 13">
    <name type="scientific">Paludisphaera borealis</name>
    <dbReference type="NCBI Taxonomy" id="1387353"/>
    <lineage>
        <taxon>Bacteria</taxon>
        <taxon>Pseudomonadati</taxon>
        <taxon>Planctomycetota</taxon>
        <taxon>Planctomycetia</taxon>
        <taxon>Isosphaerales</taxon>
        <taxon>Isosphaeraceae</taxon>
        <taxon>Paludisphaera</taxon>
    </lineage>
</organism>
<protein>
    <recommendedName>
        <fullName evidence="2">histidine kinase</fullName>
        <ecNumber evidence="2">2.7.13.3</ecNumber>
    </recommendedName>
</protein>
<dbReference type="Proteomes" id="UP000186309">
    <property type="component" value="Chromosome"/>
</dbReference>
<dbReference type="GO" id="GO:0000155">
    <property type="term" value="F:phosphorelay sensor kinase activity"/>
    <property type="evidence" value="ECO:0007669"/>
    <property type="project" value="InterPro"/>
</dbReference>
<dbReference type="InterPro" id="IPR008984">
    <property type="entry name" value="SMAD_FHA_dom_sf"/>
</dbReference>
<name>A0A1U7CPT5_9BACT</name>
<dbReference type="Pfam" id="PF00498">
    <property type="entry name" value="FHA"/>
    <property type="match status" value="1"/>
</dbReference>
<dbReference type="PRINTS" id="PR00344">
    <property type="entry name" value="BCTRLSENSOR"/>
</dbReference>
<dbReference type="STRING" id="1387353.BSF38_02452"/>
<feature type="region of interest" description="Disordered" evidence="9">
    <location>
        <begin position="549"/>
        <end position="574"/>
    </location>
</feature>
<dbReference type="SUPFAM" id="SSF55781">
    <property type="entry name" value="GAF domain-like"/>
    <property type="match status" value="1"/>
</dbReference>
<dbReference type="Gene3D" id="1.10.287.130">
    <property type="match status" value="1"/>
</dbReference>
<dbReference type="EMBL" id="CP019082">
    <property type="protein sequence ID" value="APW60955.1"/>
    <property type="molecule type" value="Genomic_DNA"/>
</dbReference>
<dbReference type="Pfam" id="PF02518">
    <property type="entry name" value="HATPase_c"/>
    <property type="match status" value="1"/>
</dbReference>
<dbReference type="KEGG" id="pbor:BSF38_02452"/>
<dbReference type="RefSeq" id="WP_076350810.1">
    <property type="nucleotide sequence ID" value="NZ_CP019082.1"/>
</dbReference>
<evidence type="ECO:0000256" key="5">
    <source>
        <dbReference type="ARBA" id="ARBA00022741"/>
    </source>
</evidence>
<dbReference type="SUPFAM" id="SSF47384">
    <property type="entry name" value="Homodimeric domain of signal transducing histidine kinase"/>
    <property type="match status" value="1"/>
</dbReference>
<keyword evidence="7" id="KW-0067">ATP-binding</keyword>
<dbReference type="InterPro" id="IPR036097">
    <property type="entry name" value="HisK_dim/P_sf"/>
</dbReference>
<dbReference type="SUPFAM" id="SSF49879">
    <property type="entry name" value="SMAD/FHA domain"/>
    <property type="match status" value="1"/>
</dbReference>
<dbReference type="InterPro" id="IPR005467">
    <property type="entry name" value="His_kinase_dom"/>
</dbReference>
<evidence type="ECO:0000256" key="6">
    <source>
        <dbReference type="ARBA" id="ARBA00022777"/>
    </source>
</evidence>
<dbReference type="CDD" id="cd00060">
    <property type="entry name" value="FHA"/>
    <property type="match status" value="1"/>
</dbReference>
<dbReference type="PANTHER" id="PTHR43065">
    <property type="entry name" value="SENSOR HISTIDINE KINASE"/>
    <property type="match status" value="1"/>
</dbReference>
<keyword evidence="8" id="KW-0902">Two-component regulatory system</keyword>
<dbReference type="InterPro" id="IPR003018">
    <property type="entry name" value="GAF"/>
</dbReference>
<dbReference type="InterPro" id="IPR003594">
    <property type="entry name" value="HATPase_dom"/>
</dbReference>
<dbReference type="SUPFAM" id="SSF55874">
    <property type="entry name" value="ATPase domain of HSP90 chaperone/DNA topoisomerase II/histidine kinase"/>
    <property type="match status" value="1"/>
</dbReference>
<evidence type="ECO:0000256" key="1">
    <source>
        <dbReference type="ARBA" id="ARBA00000085"/>
    </source>
</evidence>
<evidence type="ECO:0000256" key="3">
    <source>
        <dbReference type="ARBA" id="ARBA00022553"/>
    </source>
</evidence>
<evidence type="ECO:0000256" key="7">
    <source>
        <dbReference type="ARBA" id="ARBA00022840"/>
    </source>
</evidence>
<reference evidence="13" key="1">
    <citation type="submission" date="2016-12" db="EMBL/GenBank/DDBJ databases">
        <title>Comparative genomics of four Isosphaeraceae planctomycetes: a common pool of plasmids and glycoside hydrolase genes.</title>
        <authorList>
            <person name="Ivanova A."/>
        </authorList>
    </citation>
    <scope>NUCLEOTIDE SEQUENCE [LARGE SCALE GENOMIC DNA]</scope>
    <source>
        <strain evidence="13">PX4</strain>
    </source>
</reference>
<feature type="domain" description="Histidine kinase" evidence="11">
    <location>
        <begin position="339"/>
        <end position="553"/>
    </location>
</feature>
<dbReference type="CDD" id="cd00075">
    <property type="entry name" value="HATPase"/>
    <property type="match status" value="1"/>
</dbReference>
<dbReference type="Gene3D" id="3.30.450.40">
    <property type="match status" value="1"/>
</dbReference>
<dbReference type="InterPro" id="IPR036890">
    <property type="entry name" value="HATPase_C_sf"/>
</dbReference>
<evidence type="ECO:0000259" key="11">
    <source>
        <dbReference type="PROSITE" id="PS50109"/>
    </source>
</evidence>
<dbReference type="Gene3D" id="2.60.200.20">
    <property type="match status" value="1"/>
</dbReference>
<evidence type="ECO:0000256" key="8">
    <source>
        <dbReference type="ARBA" id="ARBA00023012"/>
    </source>
</evidence>
<dbReference type="AlphaFoldDB" id="A0A1U7CPT5"/>
<evidence type="ECO:0000259" key="10">
    <source>
        <dbReference type="PROSITE" id="PS50006"/>
    </source>
</evidence>
<dbReference type="PROSITE" id="PS50006">
    <property type="entry name" value="FHA_DOMAIN"/>
    <property type="match status" value="1"/>
</dbReference>
<feature type="compositionally biased region" description="Acidic residues" evidence="9">
    <location>
        <begin position="562"/>
        <end position="574"/>
    </location>
</feature>
<keyword evidence="5" id="KW-0547">Nucleotide-binding</keyword>
<dbReference type="EC" id="2.7.13.3" evidence="2"/>
<evidence type="ECO:0000256" key="4">
    <source>
        <dbReference type="ARBA" id="ARBA00022679"/>
    </source>
</evidence>
<evidence type="ECO:0000313" key="13">
    <source>
        <dbReference type="Proteomes" id="UP000186309"/>
    </source>
</evidence>
<evidence type="ECO:0000256" key="9">
    <source>
        <dbReference type="SAM" id="MobiDB-lite"/>
    </source>
</evidence>